<dbReference type="Proteomes" id="UP000244932">
    <property type="component" value="Unassembled WGS sequence"/>
</dbReference>
<name>A0A2R8AEM3_9RHOB</name>
<dbReference type="Pfam" id="PF04028">
    <property type="entry name" value="DUF374"/>
    <property type="match status" value="1"/>
</dbReference>
<evidence type="ECO:0000313" key="3">
    <source>
        <dbReference type="Proteomes" id="UP000244932"/>
    </source>
</evidence>
<proteinExistence type="predicted"/>
<dbReference type="EMBL" id="OMKW01000004">
    <property type="protein sequence ID" value="SPF30694.1"/>
    <property type="molecule type" value="Genomic_DNA"/>
</dbReference>
<feature type="domain" description="DUF374" evidence="1">
    <location>
        <begin position="72"/>
        <end position="144"/>
    </location>
</feature>
<keyword evidence="3" id="KW-1185">Reference proteome</keyword>
<gene>
    <name evidence="2" type="ORF">POI8812_03036</name>
</gene>
<evidence type="ECO:0000313" key="2">
    <source>
        <dbReference type="EMBL" id="SPF30694.1"/>
    </source>
</evidence>
<accession>A0A2R8AEM3</accession>
<dbReference type="InterPro" id="IPR007172">
    <property type="entry name" value="DUF374"/>
</dbReference>
<evidence type="ECO:0000259" key="1">
    <source>
        <dbReference type="Pfam" id="PF04028"/>
    </source>
</evidence>
<protein>
    <recommendedName>
        <fullName evidence="1">DUF374 domain-containing protein</fullName>
    </recommendedName>
</protein>
<reference evidence="2 3" key="1">
    <citation type="submission" date="2018-03" db="EMBL/GenBank/DDBJ databases">
        <authorList>
            <person name="Keele B.F."/>
        </authorList>
    </citation>
    <scope>NUCLEOTIDE SEQUENCE [LARGE SCALE GENOMIC DNA]</scope>
    <source>
        <strain evidence="2 3">CeCT 8812</strain>
    </source>
</reference>
<sequence length="243" mass="26474">MARSAKAGFQGFLLRVAGWIVLQYLRLVWKTARLVVTDHSGLRADAANAKVVYICQHGRLLIVTGDAHSGIPIIGIASRSGDGDFALQFLEPFGCKAIRGSSGDPRKPDKDKGGRAALRAARDYMKNNDKAVFALTPDGPKGPRGRCKPGAAVIAASSQTPVIASAFSARHTLRFKSWDHFMMPLPFSRIQVVWSAPLMPPDQSDREAIGQFNQQIEELLIETTREADRLAGRPDLFEPAEPA</sequence>
<dbReference type="AlphaFoldDB" id="A0A2R8AEM3"/>
<organism evidence="2 3">
    <name type="scientific">Pontivivens insulae</name>
    <dbReference type="NCBI Taxonomy" id="1639689"/>
    <lineage>
        <taxon>Bacteria</taxon>
        <taxon>Pseudomonadati</taxon>
        <taxon>Pseudomonadota</taxon>
        <taxon>Alphaproteobacteria</taxon>
        <taxon>Rhodobacterales</taxon>
        <taxon>Paracoccaceae</taxon>
        <taxon>Pontivivens</taxon>
    </lineage>
</organism>